<evidence type="ECO:0000313" key="2">
    <source>
        <dbReference type="Proteomes" id="UP000805193"/>
    </source>
</evidence>
<dbReference type="EMBL" id="JABSTQ010010272">
    <property type="protein sequence ID" value="KAG0422096.1"/>
    <property type="molecule type" value="Genomic_DNA"/>
</dbReference>
<sequence length="593" mass="66863">MDLLANMCCLLDTRLGSRLSGEKTTRAQGLSHPFHTQSVSYILEDRGNMASKQLSRVACRHAPAQRILKLRRPRSSHRSSRATNVTPLSEVATHSSFEGTERSTDGEDEDRLLNFYKTEMAKSNTMLYVTRISFCIFVVFAMYLLGMMFFFRTSSSNLTSPVEKIVYRYAPAIECQAGNTSHSSQRLFKRLDKVSVNLTSTPTADHDFEATTFAVPQSVRSQSALRGSELENPGPTDHLLFSGIDRSFMVRWTDEPYDRDQGAYKTFLELRDRHVGVKLLVALGETWEDWRAFRDMVSEHSIIRTFAQNLARWVMSKTFDGVVINWRYPRKLDRWRVTDMVREVKSRFAPKRLILALTLPHEQTVRRTGFDVAKLGELADFLLFRLYSEINSTVRKTTFPVTSEDVTRFPKAVRSEMGRTVFHKACFVLPLGRPHVYAAESGPPTCWSGNTFELPEDCERATQRRQRETTLALGTGGEETAKRSSWTFTTVELQVLYTSFLRHGVPPKFGGERRACSVGLNTVVVSVRVVSVAIVRRVGERYEVETGLRPLGRISGVIGCVDETMIAIVGPSKNDPTAIKVVHSAASISTPST</sequence>
<proteinExistence type="predicted"/>
<comment type="caution">
    <text evidence="1">The sequence shown here is derived from an EMBL/GenBank/DDBJ whole genome shotgun (WGS) entry which is preliminary data.</text>
</comment>
<organism evidence="1 2">
    <name type="scientific">Ixodes persulcatus</name>
    <name type="common">Taiga tick</name>
    <dbReference type="NCBI Taxonomy" id="34615"/>
    <lineage>
        <taxon>Eukaryota</taxon>
        <taxon>Metazoa</taxon>
        <taxon>Ecdysozoa</taxon>
        <taxon>Arthropoda</taxon>
        <taxon>Chelicerata</taxon>
        <taxon>Arachnida</taxon>
        <taxon>Acari</taxon>
        <taxon>Parasitiformes</taxon>
        <taxon>Ixodida</taxon>
        <taxon>Ixodoidea</taxon>
        <taxon>Ixodidae</taxon>
        <taxon>Ixodinae</taxon>
        <taxon>Ixodes</taxon>
    </lineage>
</organism>
<protein>
    <submittedName>
        <fullName evidence="1">Uncharacterized protein</fullName>
    </submittedName>
</protein>
<accession>A0AC60PNI2</accession>
<name>A0AC60PNI2_IXOPE</name>
<reference evidence="1 2" key="1">
    <citation type="journal article" date="2020" name="Cell">
        <title>Large-Scale Comparative Analyses of Tick Genomes Elucidate Their Genetic Diversity and Vector Capacities.</title>
        <authorList>
            <consortium name="Tick Genome and Microbiome Consortium (TIGMIC)"/>
            <person name="Jia N."/>
            <person name="Wang J."/>
            <person name="Shi W."/>
            <person name="Du L."/>
            <person name="Sun Y."/>
            <person name="Zhan W."/>
            <person name="Jiang J.F."/>
            <person name="Wang Q."/>
            <person name="Zhang B."/>
            <person name="Ji P."/>
            <person name="Bell-Sakyi L."/>
            <person name="Cui X.M."/>
            <person name="Yuan T.T."/>
            <person name="Jiang B.G."/>
            <person name="Yang W.F."/>
            <person name="Lam T.T."/>
            <person name="Chang Q.C."/>
            <person name="Ding S.J."/>
            <person name="Wang X.J."/>
            <person name="Zhu J.G."/>
            <person name="Ruan X.D."/>
            <person name="Zhao L."/>
            <person name="Wei J.T."/>
            <person name="Ye R.Z."/>
            <person name="Que T.C."/>
            <person name="Du C.H."/>
            <person name="Zhou Y.H."/>
            <person name="Cheng J.X."/>
            <person name="Dai P.F."/>
            <person name="Guo W.B."/>
            <person name="Han X.H."/>
            <person name="Huang E.J."/>
            <person name="Li L.F."/>
            <person name="Wei W."/>
            <person name="Gao Y.C."/>
            <person name="Liu J.Z."/>
            <person name="Shao H.Z."/>
            <person name="Wang X."/>
            <person name="Wang C.C."/>
            <person name="Yang T.C."/>
            <person name="Huo Q.B."/>
            <person name="Li W."/>
            <person name="Chen H.Y."/>
            <person name="Chen S.E."/>
            <person name="Zhou L.G."/>
            <person name="Ni X.B."/>
            <person name="Tian J.H."/>
            <person name="Sheng Y."/>
            <person name="Liu T."/>
            <person name="Pan Y.S."/>
            <person name="Xia L.Y."/>
            <person name="Li J."/>
            <person name="Zhao F."/>
            <person name="Cao W.C."/>
        </authorList>
    </citation>
    <scope>NUCLEOTIDE SEQUENCE [LARGE SCALE GENOMIC DNA]</scope>
    <source>
        <strain evidence="1">Iper-2018</strain>
    </source>
</reference>
<gene>
    <name evidence="1" type="ORF">HPB47_002057</name>
</gene>
<dbReference type="Proteomes" id="UP000805193">
    <property type="component" value="Unassembled WGS sequence"/>
</dbReference>
<evidence type="ECO:0000313" key="1">
    <source>
        <dbReference type="EMBL" id="KAG0422096.1"/>
    </source>
</evidence>
<keyword evidence="2" id="KW-1185">Reference proteome</keyword>